<reference evidence="2 3" key="1">
    <citation type="submission" date="2019-07" db="EMBL/GenBank/DDBJ databases">
        <title>New species of Amycolatopsis and Streptomyces.</title>
        <authorList>
            <person name="Duangmal K."/>
            <person name="Teo W.F.A."/>
            <person name="Lipun K."/>
        </authorList>
    </citation>
    <scope>NUCLEOTIDE SEQUENCE [LARGE SCALE GENOMIC DNA]</scope>
    <source>
        <strain evidence="2 3">JCM 30562</strain>
    </source>
</reference>
<comment type="caution">
    <text evidence="2">The sequence shown here is derived from an EMBL/GenBank/DDBJ whole genome shotgun (WGS) entry which is preliminary data.</text>
</comment>
<accession>A0A558ANR2</accession>
<evidence type="ECO:0000313" key="3">
    <source>
        <dbReference type="Proteomes" id="UP000318578"/>
    </source>
</evidence>
<dbReference type="EMBL" id="VJZA01000001">
    <property type="protein sequence ID" value="TVT25899.1"/>
    <property type="molecule type" value="Genomic_DNA"/>
</dbReference>
<organism evidence="2 3">
    <name type="scientific">Amycolatopsis acidiphila</name>
    <dbReference type="NCBI Taxonomy" id="715473"/>
    <lineage>
        <taxon>Bacteria</taxon>
        <taxon>Bacillati</taxon>
        <taxon>Actinomycetota</taxon>
        <taxon>Actinomycetes</taxon>
        <taxon>Pseudonocardiales</taxon>
        <taxon>Pseudonocardiaceae</taxon>
        <taxon>Amycolatopsis</taxon>
    </lineage>
</organism>
<sequence length="210" mass="22043">MRQPGRAAAATASSGGDEPPAAGSRAARPAAEPFPFAGPARGPAAVEQQPPGGQAAQGRGDAADSRREGGTHSGTEHRGSAGRRRGQVVIPVEPDRLGAAGRRDRLDPDRCGAVEAVGAGPGGRGLDLFIGRRDVGQRRLGCVRLDDRDRRVPFQSLLSCQRRLFPVDIRAGRRGDRDRGQTQPDGQQRQHRLDAIPAPGQRAAAGAQQP</sequence>
<feature type="compositionally biased region" description="Basic and acidic residues" evidence="1">
    <location>
        <begin position="93"/>
        <end position="108"/>
    </location>
</feature>
<feature type="region of interest" description="Disordered" evidence="1">
    <location>
        <begin position="1"/>
        <end position="108"/>
    </location>
</feature>
<name>A0A558ANR2_9PSEU</name>
<dbReference type="AlphaFoldDB" id="A0A558ANR2"/>
<proteinExistence type="predicted"/>
<gene>
    <name evidence="2" type="ORF">FNH06_00190</name>
</gene>
<protein>
    <submittedName>
        <fullName evidence="2">Uncharacterized protein</fullName>
    </submittedName>
</protein>
<evidence type="ECO:0000313" key="2">
    <source>
        <dbReference type="EMBL" id="TVT25899.1"/>
    </source>
</evidence>
<feature type="compositionally biased region" description="Basic and acidic residues" evidence="1">
    <location>
        <begin position="61"/>
        <end position="79"/>
    </location>
</feature>
<evidence type="ECO:0000256" key="1">
    <source>
        <dbReference type="SAM" id="MobiDB-lite"/>
    </source>
</evidence>
<feature type="compositionally biased region" description="Low complexity" evidence="1">
    <location>
        <begin position="7"/>
        <end position="60"/>
    </location>
</feature>
<feature type="compositionally biased region" description="Basic and acidic residues" evidence="1">
    <location>
        <begin position="170"/>
        <end position="180"/>
    </location>
</feature>
<feature type="compositionally biased region" description="Low complexity" evidence="1">
    <location>
        <begin position="195"/>
        <end position="210"/>
    </location>
</feature>
<dbReference type="Proteomes" id="UP000318578">
    <property type="component" value="Unassembled WGS sequence"/>
</dbReference>
<keyword evidence="3" id="KW-1185">Reference proteome</keyword>
<feature type="region of interest" description="Disordered" evidence="1">
    <location>
        <begin position="168"/>
        <end position="210"/>
    </location>
</feature>